<proteinExistence type="predicted"/>
<keyword evidence="2" id="KW-1185">Reference proteome</keyword>
<reference evidence="1 2" key="1">
    <citation type="submission" date="2019-02" db="EMBL/GenBank/DDBJ databases">
        <title>Deep-cultivation of Planctomycetes and their phenomic and genomic characterization uncovers novel biology.</title>
        <authorList>
            <person name="Wiegand S."/>
            <person name="Jogler M."/>
            <person name="Boedeker C."/>
            <person name="Pinto D."/>
            <person name="Vollmers J."/>
            <person name="Rivas-Marin E."/>
            <person name="Kohn T."/>
            <person name="Peeters S.H."/>
            <person name="Heuer A."/>
            <person name="Rast P."/>
            <person name="Oberbeckmann S."/>
            <person name="Bunk B."/>
            <person name="Jeske O."/>
            <person name="Meyerdierks A."/>
            <person name="Storesund J.E."/>
            <person name="Kallscheuer N."/>
            <person name="Luecker S."/>
            <person name="Lage O.M."/>
            <person name="Pohl T."/>
            <person name="Merkel B.J."/>
            <person name="Hornburger P."/>
            <person name="Mueller R.-W."/>
            <person name="Bruemmer F."/>
            <person name="Labrenz M."/>
            <person name="Spormann A.M."/>
            <person name="Op den Camp H."/>
            <person name="Overmann J."/>
            <person name="Amann R."/>
            <person name="Jetten M.S.M."/>
            <person name="Mascher T."/>
            <person name="Medema M.H."/>
            <person name="Devos D.P."/>
            <person name="Kaster A.-K."/>
            <person name="Ovreas L."/>
            <person name="Rohde M."/>
            <person name="Galperin M.Y."/>
            <person name="Jogler C."/>
        </authorList>
    </citation>
    <scope>NUCLEOTIDE SEQUENCE [LARGE SCALE GENOMIC DNA]</scope>
    <source>
        <strain evidence="1 2">SV_7m_r</strain>
    </source>
</reference>
<organism evidence="1 2">
    <name type="scientific">Stieleria bergensis</name>
    <dbReference type="NCBI Taxonomy" id="2528025"/>
    <lineage>
        <taxon>Bacteria</taxon>
        <taxon>Pseudomonadati</taxon>
        <taxon>Planctomycetota</taxon>
        <taxon>Planctomycetia</taxon>
        <taxon>Pirellulales</taxon>
        <taxon>Pirellulaceae</taxon>
        <taxon>Stieleria</taxon>
    </lineage>
</organism>
<accession>A0A517SY46</accession>
<sequence>MLNAADQKGFWSISPISYGDESCCACVVSFVLPCVGLYLSFLYPPIIVSNSLVADLIGLL</sequence>
<dbReference type="EMBL" id="CP036272">
    <property type="protein sequence ID" value="QDT61012.1"/>
    <property type="molecule type" value="Genomic_DNA"/>
</dbReference>
<name>A0A517SY46_9BACT</name>
<gene>
    <name evidence="1" type="ORF">SV7mr_35420</name>
</gene>
<protein>
    <submittedName>
        <fullName evidence="1">Uncharacterized protein</fullName>
    </submittedName>
</protein>
<dbReference type="Proteomes" id="UP000315003">
    <property type="component" value="Chromosome"/>
</dbReference>
<evidence type="ECO:0000313" key="1">
    <source>
        <dbReference type="EMBL" id="QDT61012.1"/>
    </source>
</evidence>
<dbReference type="AlphaFoldDB" id="A0A517SY46"/>
<evidence type="ECO:0000313" key="2">
    <source>
        <dbReference type="Proteomes" id="UP000315003"/>
    </source>
</evidence>